<keyword evidence="1" id="KW-1133">Transmembrane helix</keyword>
<dbReference type="PATRIC" id="fig|1434115.4.peg.3189"/>
<dbReference type="HOGENOM" id="CLU_110569_0_0_2"/>
<proteinExistence type="predicted"/>
<name>A0A0E3LSW5_METMZ</name>
<dbReference type="AlphaFoldDB" id="A0A0E3LSW5"/>
<feature type="transmembrane region" description="Helical" evidence="1">
    <location>
        <begin position="22"/>
        <end position="41"/>
    </location>
</feature>
<reference evidence="2 3" key="1">
    <citation type="submission" date="2014-07" db="EMBL/GenBank/DDBJ databases">
        <title>Methanogenic archaea and the global carbon cycle.</title>
        <authorList>
            <person name="Henriksen J.R."/>
            <person name="Luke J."/>
            <person name="Reinhart S."/>
            <person name="Benedict M.N."/>
            <person name="Youngblut N.D."/>
            <person name="Metcalf M.E."/>
            <person name="Whitaker R.J."/>
            <person name="Metcalf W.W."/>
        </authorList>
    </citation>
    <scope>NUCLEOTIDE SEQUENCE [LARGE SCALE GENOMIC DNA]</scope>
    <source>
        <strain evidence="2 3">SarPi</strain>
    </source>
</reference>
<dbReference type="RefSeq" id="WP_011033995.1">
    <property type="nucleotide sequence ID" value="NZ_CP009511.1"/>
</dbReference>
<accession>A0A0E3LSW5</accession>
<dbReference type="Proteomes" id="UP000033116">
    <property type="component" value="Chromosome"/>
</dbReference>
<keyword evidence="1" id="KW-0472">Membrane</keyword>
<protein>
    <submittedName>
        <fullName evidence="2">Uncharacterized protein</fullName>
    </submittedName>
</protein>
<evidence type="ECO:0000313" key="3">
    <source>
        <dbReference type="Proteomes" id="UP000033116"/>
    </source>
</evidence>
<dbReference type="GeneID" id="24865774"/>
<evidence type="ECO:0000256" key="1">
    <source>
        <dbReference type="SAM" id="Phobius"/>
    </source>
</evidence>
<evidence type="ECO:0000313" key="2">
    <source>
        <dbReference type="EMBL" id="AKB62481.1"/>
    </source>
</evidence>
<dbReference type="EMBL" id="CP009511">
    <property type="protein sequence ID" value="AKB62481.1"/>
    <property type="molecule type" value="Genomic_DNA"/>
</dbReference>
<keyword evidence="1" id="KW-0812">Transmembrane</keyword>
<sequence>MKSGKTCTIKEFPADESAWADFLISKAALVLSSIVFFAALFQLAAGFKDLEAQEELDFLARDFKAAVDGAGAESSPEDNQEMSYRFDENEVFFSSPFRENIEVYVSGEYVCLKGESSGENFTAVRPFTFRVLPFNESELRGKLYTRFGSDGSEGYPLSADFQEISEFLRVSGTGEAVLKADDNISIRKEHVYIKGSGGVSAFEYILVYQ</sequence>
<organism evidence="2 3">
    <name type="scientific">Methanosarcina mazei SarPi</name>
    <dbReference type="NCBI Taxonomy" id="1434115"/>
    <lineage>
        <taxon>Archaea</taxon>
        <taxon>Methanobacteriati</taxon>
        <taxon>Methanobacteriota</taxon>
        <taxon>Stenosarchaea group</taxon>
        <taxon>Methanomicrobia</taxon>
        <taxon>Methanosarcinales</taxon>
        <taxon>Methanosarcinaceae</taxon>
        <taxon>Methanosarcina</taxon>
    </lineage>
</organism>
<gene>
    <name evidence="2" type="ORF">MSMAP_2496</name>
</gene>